<dbReference type="PANTHER" id="PTHR43776:SF8">
    <property type="entry name" value="ABC TRANSPORTER, ATP-BINDING PROTEIN"/>
    <property type="match status" value="1"/>
</dbReference>
<name>A0A3G1KXN5_FORW1</name>
<dbReference type="RefSeq" id="WP_148136530.1">
    <property type="nucleotide sequence ID" value="NZ_CP017634.1"/>
</dbReference>
<evidence type="ECO:0000313" key="6">
    <source>
        <dbReference type="EMBL" id="ATW27180.1"/>
    </source>
</evidence>
<comment type="similarity">
    <text evidence="1">Belongs to the ABC transporter superfamily.</text>
</comment>
<dbReference type="AlphaFoldDB" id="A0A3G1KXN5"/>
<dbReference type="InterPro" id="IPR003439">
    <property type="entry name" value="ABC_transporter-like_ATP-bd"/>
</dbReference>
<keyword evidence="4" id="KW-0067">ATP-binding</keyword>
<keyword evidence="7" id="KW-1185">Reference proteome</keyword>
<dbReference type="Pfam" id="PF00005">
    <property type="entry name" value="ABC_tran"/>
    <property type="match status" value="1"/>
</dbReference>
<evidence type="ECO:0000256" key="1">
    <source>
        <dbReference type="ARBA" id="ARBA00005417"/>
    </source>
</evidence>
<feature type="domain" description="ABC transporter" evidence="5">
    <location>
        <begin position="6"/>
        <end position="256"/>
    </location>
</feature>
<dbReference type="PROSITE" id="PS00211">
    <property type="entry name" value="ABC_TRANSPORTER_1"/>
    <property type="match status" value="1"/>
</dbReference>
<dbReference type="PROSITE" id="PS50893">
    <property type="entry name" value="ABC_TRANSPORTER_2"/>
    <property type="match status" value="1"/>
</dbReference>
<evidence type="ECO:0000256" key="4">
    <source>
        <dbReference type="ARBA" id="ARBA00022840"/>
    </source>
</evidence>
<dbReference type="InterPro" id="IPR050319">
    <property type="entry name" value="ABC_transp_ATP-bind"/>
</dbReference>
<dbReference type="SMART" id="SM00382">
    <property type="entry name" value="AAA"/>
    <property type="match status" value="1"/>
</dbReference>
<evidence type="ECO:0000313" key="7">
    <source>
        <dbReference type="Proteomes" id="UP000323521"/>
    </source>
</evidence>
<dbReference type="SUPFAM" id="SSF52540">
    <property type="entry name" value="P-loop containing nucleoside triphosphate hydrolases"/>
    <property type="match status" value="1"/>
</dbReference>
<dbReference type="GO" id="GO:0015833">
    <property type="term" value="P:peptide transport"/>
    <property type="evidence" value="ECO:0007669"/>
    <property type="project" value="InterPro"/>
</dbReference>
<dbReference type="Pfam" id="PF08352">
    <property type="entry name" value="oligo_HPY"/>
    <property type="match status" value="1"/>
</dbReference>
<proteinExistence type="inferred from homology"/>
<sequence>MSESLMQVQNLKKFFPIRSGLLSRVTAEVKAVDDVSFVIEKGNTFGLVGESGCGKTTVGRMLAGLLEQTDGGIAMGGWRAHKLTNSMKKELHKRVQIIFQDPSASLNPFMTVEELIKEPLEIYKIGDRAQQRRRVKELMEMVGLPAYCLGQRTSQFSSGQQQRVAIARALALEPELVVADEPVSVLDTSAQAQILNLLLDLQQRTGISYLFISHALDVVEFISHQVGVMYLGKLVETGPKDVLFKKQLHPYTKALFSAIPTLDTKKANERIVLQGEVPSPINPPSGCYFHTRCKDATEKCRHEMPLLRQVDEKHFVACHFA</sequence>
<dbReference type="GO" id="GO:0055085">
    <property type="term" value="P:transmembrane transport"/>
    <property type="evidence" value="ECO:0007669"/>
    <property type="project" value="UniProtKB-ARBA"/>
</dbReference>
<organism evidence="6 7">
    <name type="scientific">Formimonas warabiya</name>
    <dbReference type="NCBI Taxonomy" id="1761012"/>
    <lineage>
        <taxon>Bacteria</taxon>
        <taxon>Bacillati</taxon>
        <taxon>Bacillota</taxon>
        <taxon>Clostridia</taxon>
        <taxon>Eubacteriales</taxon>
        <taxon>Peptococcaceae</taxon>
        <taxon>Candidatus Formimonas</taxon>
    </lineage>
</organism>
<dbReference type="NCBIfam" id="TIGR01727">
    <property type="entry name" value="oligo_HPY"/>
    <property type="match status" value="1"/>
</dbReference>
<dbReference type="GO" id="GO:0005524">
    <property type="term" value="F:ATP binding"/>
    <property type="evidence" value="ECO:0007669"/>
    <property type="project" value="UniProtKB-KW"/>
</dbReference>
<accession>A0A3G1KXN5</accession>
<keyword evidence="3" id="KW-0547">Nucleotide-binding</keyword>
<dbReference type="KEGG" id="fwa:DCMF_22680"/>
<dbReference type="GO" id="GO:0016887">
    <property type="term" value="F:ATP hydrolysis activity"/>
    <property type="evidence" value="ECO:0007669"/>
    <property type="project" value="InterPro"/>
</dbReference>
<dbReference type="InterPro" id="IPR027417">
    <property type="entry name" value="P-loop_NTPase"/>
</dbReference>
<dbReference type="Gene3D" id="3.40.50.300">
    <property type="entry name" value="P-loop containing nucleotide triphosphate hydrolases"/>
    <property type="match status" value="1"/>
</dbReference>
<dbReference type="OrthoDB" id="9779287at2"/>
<protein>
    <recommendedName>
        <fullName evidence="5">ABC transporter domain-containing protein</fullName>
    </recommendedName>
</protein>
<dbReference type="CDD" id="cd03257">
    <property type="entry name" value="ABC_NikE_OppD_transporters"/>
    <property type="match status" value="1"/>
</dbReference>
<dbReference type="PANTHER" id="PTHR43776">
    <property type="entry name" value="TRANSPORT ATP-BINDING PROTEIN"/>
    <property type="match status" value="1"/>
</dbReference>
<dbReference type="InterPro" id="IPR017871">
    <property type="entry name" value="ABC_transporter-like_CS"/>
</dbReference>
<dbReference type="Proteomes" id="UP000323521">
    <property type="component" value="Chromosome"/>
</dbReference>
<dbReference type="EMBL" id="CP017634">
    <property type="protein sequence ID" value="ATW27180.1"/>
    <property type="molecule type" value="Genomic_DNA"/>
</dbReference>
<evidence type="ECO:0000256" key="2">
    <source>
        <dbReference type="ARBA" id="ARBA00022448"/>
    </source>
</evidence>
<dbReference type="InterPro" id="IPR003593">
    <property type="entry name" value="AAA+_ATPase"/>
</dbReference>
<gene>
    <name evidence="6" type="ORF">DCMF_22680</name>
</gene>
<keyword evidence="2" id="KW-0813">Transport</keyword>
<evidence type="ECO:0000256" key="3">
    <source>
        <dbReference type="ARBA" id="ARBA00022741"/>
    </source>
</evidence>
<dbReference type="FunFam" id="3.40.50.300:FF:000016">
    <property type="entry name" value="Oligopeptide ABC transporter ATP-binding component"/>
    <property type="match status" value="1"/>
</dbReference>
<reference evidence="6 7" key="1">
    <citation type="submission" date="2016-10" db="EMBL/GenBank/DDBJ databases">
        <title>Complete Genome Sequence of Peptococcaceae strain DCMF.</title>
        <authorList>
            <person name="Edwards R.J."/>
            <person name="Holland S.I."/>
            <person name="Deshpande N.P."/>
            <person name="Wong Y.K."/>
            <person name="Ertan H."/>
            <person name="Manefield M."/>
            <person name="Russell T.L."/>
            <person name="Lee M.J."/>
        </authorList>
    </citation>
    <scope>NUCLEOTIDE SEQUENCE [LARGE SCALE GENOMIC DNA]</scope>
    <source>
        <strain evidence="6 7">DCMF</strain>
    </source>
</reference>
<evidence type="ECO:0000259" key="5">
    <source>
        <dbReference type="PROSITE" id="PS50893"/>
    </source>
</evidence>
<dbReference type="InterPro" id="IPR013563">
    <property type="entry name" value="Oligopep_ABC_C"/>
</dbReference>